<keyword evidence="2" id="KW-0472">Membrane</keyword>
<dbReference type="Proteomes" id="UP000317650">
    <property type="component" value="Chromosome 11"/>
</dbReference>
<accession>A0A4S8J2T2</accession>
<keyword evidence="2" id="KW-1133">Transmembrane helix</keyword>
<gene>
    <name evidence="3" type="ORF">C4D60_Mb11t08710</name>
</gene>
<evidence type="ECO:0000256" key="2">
    <source>
        <dbReference type="SAM" id="Phobius"/>
    </source>
</evidence>
<comment type="caution">
    <text evidence="3">The sequence shown here is derived from an EMBL/GenBank/DDBJ whole genome shotgun (WGS) entry which is preliminary data.</text>
</comment>
<feature type="transmembrane region" description="Helical" evidence="2">
    <location>
        <begin position="20"/>
        <end position="41"/>
    </location>
</feature>
<keyword evidence="4" id="KW-1185">Reference proteome</keyword>
<organism evidence="3 4">
    <name type="scientific">Musa balbisiana</name>
    <name type="common">Banana</name>
    <dbReference type="NCBI Taxonomy" id="52838"/>
    <lineage>
        <taxon>Eukaryota</taxon>
        <taxon>Viridiplantae</taxon>
        <taxon>Streptophyta</taxon>
        <taxon>Embryophyta</taxon>
        <taxon>Tracheophyta</taxon>
        <taxon>Spermatophyta</taxon>
        <taxon>Magnoliopsida</taxon>
        <taxon>Liliopsida</taxon>
        <taxon>Zingiberales</taxon>
        <taxon>Musaceae</taxon>
        <taxon>Musa</taxon>
    </lineage>
</organism>
<sequence>MIINFTAPFLKVPAFRFRASIQGIVLFICLLYSALELYFLFDDVSQHRDDRRVAEDLLAGGSGGGAQSPPHLAEASDESTGGITVDLNSEPGLPYQWEQCLDIRCDLPPPPPPSPPP</sequence>
<evidence type="ECO:0000256" key="1">
    <source>
        <dbReference type="SAM" id="MobiDB-lite"/>
    </source>
</evidence>
<feature type="region of interest" description="Disordered" evidence="1">
    <location>
        <begin position="56"/>
        <end position="91"/>
    </location>
</feature>
<evidence type="ECO:0000313" key="4">
    <source>
        <dbReference type="Proteomes" id="UP000317650"/>
    </source>
</evidence>
<protein>
    <submittedName>
        <fullName evidence="3">Uncharacterized protein</fullName>
    </submittedName>
</protein>
<keyword evidence="2" id="KW-0812">Transmembrane</keyword>
<evidence type="ECO:0000313" key="3">
    <source>
        <dbReference type="EMBL" id="THU55641.1"/>
    </source>
</evidence>
<reference evidence="3 4" key="1">
    <citation type="journal article" date="2019" name="Nat. Plants">
        <title>Genome sequencing of Musa balbisiana reveals subgenome evolution and function divergence in polyploid bananas.</title>
        <authorList>
            <person name="Yao X."/>
        </authorList>
    </citation>
    <scope>NUCLEOTIDE SEQUENCE [LARGE SCALE GENOMIC DNA]</scope>
    <source>
        <strain evidence="4">cv. DH-PKW</strain>
        <tissue evidence="3">Leaves</tissue>
    </source>
</reference>
<dbReference type="AlphaFoldDB" id="A0A4S8J2T2"/>
<dbReference type="EMBL" id="PYDT01000007">
    <property type="protein sequence ID" value="THU55641.1"/>
    <property type="molecule type" value="Genomic_DNA"/>
</dbReference>
<proteinExistence type="predicted"/>
<name>A0A4S8J2T2_MUSBA</name>